<proteinExistence type="predicted"/>
<protein>
    <recommendedName>
        <fullName evidence="2">N-acetyltransferase domain-containing protein</fullName>
    </recommendedName>
</protein>
<reference evidence="3" key="1">
    <citation type="submission" date="2022-10" db="EMBL/GenBank/DDBJ databases">
        <title>Fusarium specimens isolated from Avocado Roots.</title>
        <authorList>
            <person name="Stajich J."/>
            <person name="Roper C."/>
            <person name="Heimlech-Rivalta G."/>
        </authorList>
    </citation>
    <scope>NUCLEOTIDE SEQUENCE</scope>
    <source>
        <strain evidence="3">CF00143</strain>
    </source>
</reference>
<keyword evidence="4" id="KW-1185">Reference proteome</keyword>
<dbReference type="CDD" id="cd04301">
    <property type="entry name" value="NAT_SF"/>
    <property type="match status" value="1"/>
</dbReference>
<dbReference type="Proteomes" id="UP001152130">
    <property type="component" value="Unassembled WGS sequence"/>
</dbReference>
<dbReference type="AlphaFoldDB" id="A0A9W8PD08"/>
<dbReference type="InterPro" id="IPR016181">
    <property type="entry name" value="Acyl_CoA_acyltransferase"/>
</dbReference>
<dbReference type="EMBL" id="JAPDHF010000030">
    <property type="protein sequence ID" value="KAJ4002742.1"/>
    <property type="molecule type" value="Genomic_DNA"/>
</dbReference>
<dbReference type="GO" id="GO:1990189">
    <property type="term" value="F:protein N-terminal-serine acetyltransferase activity"/>
    <property type="evidence" value="ECO:0007669"/>
    <property type="project" value="TreeGrafter"/>
</dbReference>
<evidence type="ECO:0000256" key="1">
    <source>
        <dbReference type="SAM" id="MobiDB-lite"/>
    </source>
</evidence>
<evidence type="ECO:0000259" key="2">
    <source>
        <dbReference type="PROSITE" id="PS51186"/>
    </source>
</evidence>
<dbReference type="PANTHER" id="PTHR43441">
    <property type="entry name" value="RIBOSOMAL-PROTEIN-SERINE ACETYLTRANSFERASE"/>
    <property type="match status" value="1"/>
</dbReference>
<feature type="region of interest" description="Disordered" evidence="1">
    <location>
        <begin position="1"/>
        <end position="24"/>
    </location>
</feature>
<accession>A0A9W8PD08</accession>
<dbReference type="PROSITE" id="PS51186">
    <property type="entry name" value="GNAT"/>
    <property type="match status" value="1"/>
</dbReference>
<dbReference type="Pfam" id="PF13302">
    <property type="entry name" value="Acetyltransf_3"/>
    <property type="match status" value="1"/>
</dbReference>
<evidence type="ECO:0000313" key="3">
    <source>
        <dbReference type="EMBL" id="KAJ4002742.1"/>
    </source>
</evidence>
<feature type="domain" description="N-acetyltransferase" evidence="2">
    <location>
        <begin position="72"/>
        <end position="247"/>
    </location>
</feature>
<dbReference type="GO" id="GO:0008999">
    <property type="term" value="F:protein-N-terminal-alanine acetyltransferase activity"/>
    <property type="evidence" value="ECO:0007669"/>
    <property type="project" value="TreeGrafter"/>
</dbReference>
<organism evidence="3 4">
    <name type="scientific">Fusarium irregulare</name>
    <dbReference type="NCBI Taxonomy" id="2494466"/>
    <lineage>
        <taxon>Eukaryota</taxon>
        <taxon>Fungi</taxon>
        <taxon>Dikarya</taxon>
        <taxon>Ascomycota</taxon>
        <taxon>Pezizomycotina</taxon>
        <taxon>Sordariomycetes</taxon>
        <taxon>Hypocreomycetidae</taxon>
        <taxon>Hypocreales</taxon>
        <taxon>Nectriaceae</taxon>
        <taxon>Fusarium</taxon>
        <taxon>Fusarium incarnatum-equiseti species complex</taxon>
    </lineage>
</organism>
<dbReference type="Gene3D" id="3.40.630.30">
    <property type="match status" value="1"/>
</dbReference>
<gene>
    <name evidence="3" type="ORF">NW766_012672</name>
</gene>
<dbReference type="InterPro" id="IPR000182">
    <property type="entry name" value="GNAT_dom"/>
</dbReference>
<dbReference type="OrthoDB" id="5146788at2759"/>
<dbReference type="SUPFAM" id="SSF55729">
    <property type="entry name" value="Acyl-CoA N-acyltransferases (Nat)"/>
    <property type="match status" value="1"/>
</dbReference>
<evidence type="ECO:0000313" key="4">
    <source>
        <dbReference type="Proteomes" id="UP001152130"/>
    </source>
</evidence>
<comment type="caution">
    <text evidence="3">The sequence shown here is derived from an EMBL/GenBank/DDBJ whole genome shotgun (WGS) entry which is preliminary data.</text>
</comment>
<dbReference type="PANTHER" id="PTHR43441:SF5">
    <property type="entry name" value="FAMILY ACETYLTRANSFERASE, PUTATIVE-RELATED"/>
    <property type="match status" value="1"/>
</dbReference>
<name>A0A9W8PD08_9HYPO</name>
<dbReference type="InterPro" id="IPR051908">
    <property type="entry name" value="Ribosomal_N-acetyltransferase"/>
</dbReference>
<sequence length="274" mass="30996">MTSATTKEPGPVSGYPKFVTSTSDDTTRSWATRSRSILSSQIRVISNAYVKLVPLDLEYHLPTFFRLSQLCPELYAHTPWGPWNSVAELRAEFLDTEPTHDLSFTNPESFAFAIIDKTRRASDADPDGEVAGTISFTHISLTDLSTEIGFVIILPPYQRSHVASNAIGLALEYALEMPENGGLGLRRIHWKTSTENTASRRLAERLRFDMVGTTPWHMRYVQGKRRSKIGNGKEIPPGSDPEDLWRDTVNYSLAWDRWEGFARERTAQMMIKRS</sequence>